<dbReference type="CDD" id="cd03058">
    <property type="entry name" value="GST_N_Tau"/>
    <property type="match status" value="1"/>
</dbReference>
<dbReference type="Proteomes" id="UP000525078">
    <property type="component" value="Unassembled WGS sequence"/>
</dbReference>
<feature type="domain" description="GST C-terminal" evidence="5">
    <location>
        <begin position="294"/>
        <end position="425"/>
    </location>
</feature>
<feature type="domain" description="GST N-terminal" evidence="4">
    <location>
        <begin position="209"/>
        <end position="288"/>
    </location>
</feature>
<dbReference type="AlphaFoldDB" id="A0A7J6GJB5"/>
<dbReference type="Pfam" id="PF02798">
    <property type="entry name" value="GST_N"/>
    <property type="match status" value="2"/>
</dbReference>
<dbReference type="Pfam" id="PF00043">
    <property type="entry name" value="GST_C"/>
    <property type="match status" value="1"/>
</dbReference>
<dbReference type="InterPro" id="IPR004045">
    <property type="entry name" value="Glutathione_S-Trfase_N"/>
</dbReference>
<dbReference type="InterPro" id="IPR058268">
    <property type="entry name" value="DUF7962"/>
</dbReference>
<evidence type="ECO:0000313" key="7">
    <source>
        <dbReference type="Proteomes" id="UP000525078"/>
    </source>
</evidence>
<dbReference type="PANTHER" id="PTHR11260">
    <property type="entry name" value="GLUTATHIONE S-TRANSFERASE, GST, SUPERFAMILY, GST DOMAIN CONTAINING"/>
    <property type="match status" value="1"/>
</dbReference>
<accession>A0A7J6GJB5</accession>
<dbReference type="SFLD" id="SFLDS00019">
    <property type="entry name" value="Glutathione_Transferase_(cytos"/>
    <property type="match status" value="2"/>
</dbReference>
<evidence type="ECO:0000256" key="2">
    <source>
        <dbReference type="ARBA" id="ARBA00022679"/>
    </source>
</evidence>
<dbReference type="FunFam" id="1.20.1050.10:FF:000012">
    <property type="entry name" value="Tau class glutathione S-transferase"/>
    <property type="match status" value="2"/>
</dbReference>
<evidence type="ECO:0000259" key="5">
    <source>
        <dbReference type="PROSITE" id="PS50405"/>
    </source>
</evidence>
<dbReference type="InterPro" id="IPR036282">
    <property type="entry name" value="Glutathione-S-Trfase_C_sf"/>
</dbReference>
<dbReference type="InterPro" id="IPR036249">
    <property type="entry name" value="Thioredoxin-like_sf"/>
</dbReference>
<evidence type="ECO:0000256" key="3">
    <source>
        <dbReference type="ARBA" id="ARBA00047960"/>
    </source>
</evidence>
<dbReference type="PANTHER" id="PTHR11260:SF757">
    <property type="entry name" value="GLUTATHIONE TRANSFERASE"/>
    <property type="match status" value="1"/>
</dbReference>
<dbReference type="InterPro" id="IPR045073">
    <property type="entry name" value="Omega/Tau-like"/>
</dbReference>
<evidence type="ECO:0000313" key="6">
    <source>
        <dbReference type="EMBL" id="KAF4383016.1"/>
    </source>
</evidence>
<dbReference type="PROSITE" id="PS50405">
    <property type="entry name" value="GST_CTER"/>
    <property type="match status" value="2"/>
</dbReference>
<comment type="catalytic activity">
    <reaction evidence="3">
        <text>RX + glutathione = an S-substituted glutathione + a halide anion + H(+)</text>
        <dbReference type="Rhea" id="RHEA:16437"/>
        <dbReference type="ChEBI" id="CHEBI:15378"/>
        <dbReference type="ChEBI" id="CHEBI:16042"/>
        <dbReference type="ChEBI" id="CHEBI:17792"/>
        <dbReference type="ChEBI" id="CHEBI:57925"/>
        <dbReference type="ChEBI" id="CHEBI:90779"/>
        <dbReference type="EC" id="2.5.1.18"/>
    </reaction>
</comment>
<dbReference type="InterPro" id="IPR040079">
    <property type="entry name" value="Glutathione_S-Trfase"/>
</dbReference>
<dbReference type="SUPFAM" id="SSF52833">
    <property type="entry name" value="Thioredoxin-like"/>
    <property type="match status" value="2"/>
</dbReference>
<comment type="caution">
    <text evidence="6">The sequence shown here is derived from an EMBL/GenBank/DDBJ whole genome shotgun (WGS) entry which is preliminary data.</text>
</comment>
<proteinExistence type="predicted"/>
<keyword evidence="2" id="KW-0808">Transferase</keyword>
<dbReference type="GO" id="GO:0006749">
    <property type="term" value="P:glutathione metabolic process"/>
    <property type="evidence" value="ECO:0007669"/>
    <property type="project" value="InterPro"/>
</dbReference>
<dbReference type="SUPFAM" id="SSF47616">
    <property type="entry name" value="GST C-terminal domain-like"/>
    <property type="match status" value="2"/>
</dbReference>
<dbReference type="EC" id="2.5.1.18" evidence="1"/>
<feature type="domain" description="GST N-terminal" evidence="4">
    <location>
        <begin position="2"/>
        <end position="81"/>
    </location>
</feature>
<dbReference type="Gene3D" id="3.40.30.10">
    <property type="entry name" value="Glutaredoxin"/>
    <property type="match status" value="2"/>
</dbReference>
<dbReference type="GO" id="GO:0004364">
    <property type="term" value="F:glutathione transferase activity"/>
    <property type="evidence" value="ECO:0007669"/>
    <property type="project" value="UniProtKB-EC"/>
</dbReference>
<dbReference type="InterPro" id="IPR010987">
    <property type="entry name" value="Glutathione-S-Trfase_C-like"/>
</dbReference>
<dbReference type="PROSITE" id="PS50404">
    <property type="entry name" value="GST_NTER"/>
    <property type="match status" value="2"/>
</dbReference>
<dbReference type="InterPro" id="IPR045074">
    <property type="entry name" value="GST_C_Tau"/>
</dbReference>
<dbReference type="Pfam" id="PF25907">
    <property type="entry name" value="DUF7962"/>
    <property type="match status" value="1"/>
</dbReference>
<dbReference type="InterPro" id="IPR004046">
    <property type="entry name" value="GST_C"/>
</dbReference>
<dbReference type="SFLD" id="SFLDG01152">
    <property type="entry name" value="Main.3:_Omega-_and_Tau-like"/>
    <property type="match status" value="2"/>
</dbReference>
<dbReference type="CDD" id="cd03185">
    <property type="entry name" value="GST_C_Tau"/>
    <property type="match status" value="2"/>
</dbReference>
<sequence>MEEVKLLGAWPSPFCYRIIWALKLKGIDYEYVEEDLFNKSDLLLHYNPIHKKIPVLVHNGKPISESTVILEYIEETWPHNPLISSDDPYEKAKARFWTKFIDEKEPIFFAFFQSVGEEQEKATKEAKKVLKVIEDYGVGESRKFLGGEKVGMADLALGWISGWLEGMEEALGVKLLEPQSFPMLMAWIKNFRDVPQIRDNFPDRDQLLIYFKGLRERFIVQATMVIWALKLKGIEFEYIEEDLSNKSKLLLQLNPLHKKVPVFIHGGKSFAESLVILEYIDEMWPQNPLLLPDDPNERAIARFWMKYVDDQREQFLRFWKTTGEEQEKATRDVRNVLRILEENGLGDKKFFGGNDIGMADLAFGLIALWIEVLEEAAGVKILEHNSLPRLMAWIENFNNVDVIKENHPDRPQLLEYLKGLREKYLSQPTS</sequence>
<feature type="domain" description="GST C-terminal" evidence="5">
    <location>
        <begin position="87"/>
        <end position="211"/>
    </location>
</feature>
<protein>
    <recommendedName>
        <fullName evidence="1">glutathione transferase</fullName>
        <ecNumber evidence="1">2.5.1.18</ecNumber>
    </recommendedName>
</protein>
<dbReference type="Gene3D" id="1.20.1050.10">
    <property type="match status" value="2"/>
</dbReference>
<dbReference type="GO" id="GO:0005737">
    <property type="term" value="C:cytoplasm"/>
    <property type="evidence" value="ECO:0007669"/>
    <property type="project" value="TreeGrafter"/>
</dbReference>
<evidence type="ECO:0000256" key="1">
    <source>
        <dbReference type="ARBA" id="ARBA00012452"/>
    </source>
</evidence>
<dbReference type="FunFam" id="3.40.30.10:FF:000014">
    <property type="entry name" value="Tau class glutathione S-transferase"/>
    <property type="match status" value="1"/>
</dbReference>
<organism evidence="6 7">
    <name type="scientific">Cannabis sativa</name>
    <name type="common">Hemp</name>
    <name type="synonym">Marijuana</name>
    <dbReference type="NCBI Taxonomy" id="3483"/>
    <lineage>
        <taxon>Eukaryota</taxon>
        <taxon>Viridiplantae</taxon>
        <taxon>Streptophyta</taxon>
        <taxon>Embryophyta</taxon>
        <taxon>Tracheophyta</taxon>
        <taxon>Spermatophyta</taxon>
        <taxon>Magnoliopsida</taxon>
        <taxon>eudicotyledons</taxon>
        <taxon>Gunneridae</taxon>
        <taxon>Pentapetalae</taxon>
        <taxon>rosids</taxon>
        <taxon>fabids</taxon>
        <taxon>Rosales</taxon>
        <taxon>Cannabaceae</taxon>
        <taxon>Cannabis</taxon>
    </lineage>
</organism>
<dbReference type="SFLD" id="SFLDG00358">
    <property type="entry name" value="Main_(cytGST)"/>
    <property type="match status" value="2"/>
</dbReference>
<reference evidence="6 7" key="1">
    <citation type="journal article" date="2020" name="bioRxiv">
        <title>Sequence and annotation of 42 cannabis genomes reveals extensive copy number variation in cannabinoid synthesis and pathogen resistance genes.</title>
        <authorList>
            <person name="Mckernan K.J."/>
            <person name="Helbert Y."/>
            <person name="Kane L.T."/>
            <person name="Ebling H."/>
            <person name="Zhang L."/>
            <person name="Liu B."/>
            <person name="Eaton Z."/>
            <person name="Mclaughlin S."/>
            <person name="Kingan S."/>
            <person name="Baybayan P."/>
            <person name="Concepcion G."/>
            <person name="Jordan M."/>
            <person name="Riva A."/>
            <person name="Barbazuk W."/>
            <person name="Harkins T."/>
        </authorList>
    </citation>
    <scope>NUCLEOTIDE SEQUENCE [LARGE SCALE GENOMIC DNA]</scope>
    <source>
        <strain evidence="7">cv. Jamaican Lion 4</strain>
        <tissue evidence="6">Leaf</tissue>
    </source>
</reference>
<evidence type="ECO:0000259" key="4">
    <source>
        <dbReference type="PROSITE" id="PS50404"/>
    </source>
</evidence>
<gene>
    <name evidence="6" type="ORF">F8388_009047</name>
</gene>
<dbReference type="EMBL" id="JAATIP010000053">
    <property type="protein sequence ID" value="KAF4383016.1"/>
    <property type="molecule type" value="Genomic_DNA"/>
</dbReference>
<name>A0A7J6GJB5_CANSA</name>